<dbReference type="SUPFAM" id="SSF52317">
    <property type="entry name" value="Class I glutamine amidotransferase-like"/>
    <property type="match status" value="1"/>
</dbReference>
<sequence length="241" mass="25912">MKPFLLLSTRPEDGAAVGELEALRRLGGLGPKELHQIRVEQEPLPELDLQGYAGVFLGGGPFNSSDADKGELQLRVEADLAGVLDRVLADDLPFLGLCYGIGTVTAHLGGLVDRSFGEGVGAIDVTVTDEGRDDPLLAEVGEGFRAFVGHKEAVSRIPDGAVLLATGQACPVQMYRVGGRCWVTQFHPELDAEGLKERIRIYRNAGYFAPDEVTALCEAADRAGVTPVVHSIVRRFVDLHR</sequence>
<name>A0A3P1WXI7_9ACTN</name>
<evidence type="ECO:0000313" key="2">
    <source>
        <dbReference type="EMBL" id="RRD50110.1"/>
    </source>
</evidence>
<dbReference type="OrthoDB" id="5196541at2"/>
<dbReference type="RefSeq" id="WP_125227553.1">
    <property type="nucleotide sequence ID" value="NZ_RQYT01000009.1"/>
</dbReference>
<dbReference type="Proteomes" id="UP000280935">
    <property type="component" value="Unassembled WGS sequence"/>
</dbReference>
<keyword evidence="2" id="KW-0315">Glutamine amidotransferase</keyword>
<comment type="caution">
    <text evidence="2">The sequence shown here is derived from an EMBL/GenBank/DDBJ whole genome shotgun (WGS) entry which is preliminary data.</text>
</comment>
<dbReference type="PROSITE" id="PS51273">
    <property type="entry name" value="GATASE_TYPE_1"/>
    <property type="match status" value="1"/>
</dbReference>
<dbReference type="EMBL" id="RQYT01000009">
    <property type="protein sequence ID" value="RRD50110.1"/>
    <property type="molecule type" value="Genomic_DNA"/>
</dbReference>
<dbReference type="Pfam" id="PF00117">
    <property type="entry name" value="GATase"/>
    <property type="match status" value="1"/>
</dbReference>
<dbReference type="CDD" id="cd01741">
    <property type="entry name" value="GATase1_1"/>
    <property type="match status" value="1"/>
</dbReference>
<proteinExistence type="predicted"/>
<dbReference type="GO" id="GO:0016740">
    <property type="term" value="F:transferase activity"/>
    <property type="evidence" value="ECO:0007669"/>
    <property type="project" value="UniProtKB-KW"/>
</dbReference>
<dbReference type="PANTHER" id="PTHR42695:SF5">
    <property type="entry name" value="GLUTAMINE AMIDOTRANSFERASE YLR126C-RELATED"/>
    <property type="match status" value="1"/>
</dbReference>
<feature type="domain" description="Glutamine amidotransferase" evidence="1">
    <location>
        <begin position="43"/>
        <end position="191"/>
    </location>
</feature>
<dbReference type="NCBIfam" id="NF005743">
    <property type="entry name" value="PRK07567.1"/>
    <property type="match status" value="1"/>
</dbReference>
<dbReference type="AlphaFoldDB" id="A0A3P1WXI7"/>
<gene>
    <name evidence="2" type="ORF">EII35_06000</name>
</gene>
<dbReference type="GO" id="GO:0005829">
    <property type="term" value="C:cytosol"/>
    <property type="evidence" value="ECO:0007669"/>
    <property type="project" value="TreeGrafter"/>
</dbReference>
<keyword evidence="2" id="KW-0808">Transferase</keyword>
<dbReference type="InterPro" id="IPR029062">
    <property type="entry name" value="Class_I_gatase-like"/>
</dbReference>
<dbReference type="InterPro" id="IPR044992">
    <property type="entry name" value="ChyE-like"/>
</dbReference>
<reference evidence="2 3" key="1">
    <citation type="submission" date="2018-11" db="EMBL/GenBank/DDBJ databases">
        <title>Genomes From Bacteria Associated with the Canine Oral Cavity: a Test Case for Automated Genome-Based Taxonomic Assignment.</title>
        <authorList>
            <person name="Coil D.A."/>
            <person name="Jospin G."/>
            <person name="Darling A.E."/>
            <person name="Wallis C."/>
            <person name="Davis I.J."/>
            <person name="Harris S."/>
            <person name="Eisen J.A."/>
            <person name="Holcombe L.J."/>
            <person name="O'Flynn C."/>
        </authorList>
    </citation>
    <scope>NUCLEOTIDE SEQUENCE [LARGE SCALE GENOMIC DNA]</scope>
    <source>
        <strain evidence="2 3">OH2822_COT-296</strain>
    </source>
</reference>
<dbReference type="Gene3D" id="3.40.50.880">
    <property type="match status" value="1"/>
</dbReference>
<dbReference type="PANTHER" id="PTHR42695">
    <property type="entry name" value="GLUTAMINE AMIDOTRANSFERASE YLR126C-RELATED"/>
    <property type="match status" value="1"/>
</dbReference>
<protein>
    <submittedName>
        <fullName evidence="2">Glutamine amidotransferase</fullName>
    </submittedName>
</protein>
<organism evidence="2 3">
    <name type="scientific">Arachnia propionica</name>
    <dbReference type="NCBI Taxonomy" id="1750"/>
    <lineage>
        <taxon>Bacteria</taxon>
        <taxon>Bacillati</taxon>
        <taxon>Actinomycetota</taxon>
        <taxon>Actinomycetes</taxon>
        <taxon>Propionibacteriales</taxon>
        <taxon>Propionibacteriaceae</taxon>
        <taxon>Arachnia</taxon>
    </lineage>
</organism>
<evidence type="ECO:0000259" key="1">
    <source>
        <dbReference type="Pfam" id="PF00117"/>
    </source>
</evidence>
<dbReference type="InterPro" id="IPR017926">
    <property type="entry name" value="GATASE"/>
</dbReference>
<evidence type="ECO:0000313" key="3">
    <source>
        <dbReference type="Proteomes" id="UP000280935"/>
    </source>
</evidence>
<accession>A0A3P1WXI7</accession>